<reference evidence="1 2" key="1">
    <citation type="journal article" date="2014" name="PLoS Genet.">
        <title>Analysis of the Phlebiopsis gigantea genome, transcriptome and secretome provides insight into its pioneer colonization strategies of wood.</title>
        <authorList>
            <person name="Hori C."/>
            <person name="Ishida T."/>
            <person name="Igarashi K."/>
            <person name="Samejima M."/>
            <person name="Suzuki H."/>
            <person name="Master E."/>
            <person name="Ferreira P."/>
            <person name="Ruiz-Duenas F.J."/>
            <person name="Held B."/>
            <person name="Canessa P."/>
            <person name="Larrondo L.F."/>
            <person name="Schmoll M."/>
            <person name="Druzhinina I.S."/>
            <person name="Kubicek C.P."/>
            <person name="Gaskell J.A."/>
            <person name="Kersten P."/>
            <person name="St John F."/>
            <person name="Glasner J."/>
            <person name="Sabat G."/>
            <person name="Splinter BonDurant S."/>
            <person name="Syed K."/>
            <person name="Yadav J."/>
            <person name="Mgbeahuruike A.C."/>
            <person name="Kovalchuk A."/>
            <person name="Asiegbu F.O."/>
            <person name="Lackner G."/>
            <person name="Hoffmeister D."/>
            <person name="Rencoret J."/>
            <person name="Gutierrez A."/>
            <person name="Sun H."/>
            <person name="Lindquist E."/>
            <person name="Barry K."/>
            <person name="Riley R."/>
            <person name="Grigoriev I.V."/>
            <person name="Henrissat B."/>
            <person name="Kues U."/>
            <person name="Berka R.M."/>
            <person name="Martinez A.T."/>
            <person name="Covert S.F."/>
            <person name="Blanchette R.A."/>
            <person name="Cullen D."/>
        </authorList>
    </citation>
    <scope>NUCLEOTIDE SEQUENCE [LARGE SCALE GENOMIC DNA]</scope>
    <source>
        <strain evidence="1 2">11061_1 CR5-6</strain>
    </source>
</reference>
<name>A0A0C3PRL9_PHLG1</name>
<accession>A0A0C3PRL9</accession>
<dbReference type="Proteomes" id="UP000053257">
    <property type="component" value="Unassembled WGS sequence"/>
</dbReference>
<keyword evidence="2" id="KW-1185">Reference proteome</keyword>
<organism evidence="1 2">
    <name type="scientific">Phlebiopsis gigantea (strain 11061_1 CR5-6)</name>
    <name type="common">White-rot fungus</name>
    <name type="synonym">Peniophora gigantea</name>
    <dbReference type="NCBI Taxonomy" id="745531"/>
    <lineage>
        <taxon>Eukaryota</taxon>
        <taxon>Fungi</taxon>
        <taxon>Dikarya</taxon>
        <taxon>Basidiomycota</taxon>
        <taxon>Agaricomycotina</taxon>
        <taxon>Agaricomycetes</taxon>
        <taxon>Polyporales</taxon>
        <taxon>Phanerochaetaceae</taxon>
        <taxon>Phlebiopsis</taxon>
    </lineage>
</organism>
<dbReference type="AlphaFoldDB" id="A0A0C3PRL9"/>
<dbReference type="HOGENOM" id="CLU_2455496_0_0_1"/>
<evidence type="ECO:0000313" key="2">
    <source>
        <dbReference type="Proteomes" id="UP000053257"/>
    </source>
</evidence>
<dbReference type="OrthoDB" id="10008801at2759"/>
<evidence type="ECO:0000313" key="1">
    <source>
        <dbReference type="EMBL" id="KIP09878.1"/>
    </source>
</evidence>
<protein>
    <submittedName>
        <fullName evidence="1">Uncharacterized protein</fullName>
    </submittedName>
</protein>
<gene>
    <name evidence="1" type="ORF">PHLGIDRAFT_18509</name>
</gene>
<dbReference type="EMBL" id="KN840461">
    <property type="protein sequence ID" value="KIP09878.1"/>
    <property type="molecule type" value="Genomic_DNA"/>
</dbReference>
<proteinExistence type="predicted"/>
<sequence>MKALRDSKLGQAIFSNPELQQVVMEMWQVSKEEGIDPLKPSVTALLRSSRLREQMKKLSVVMQSSGLSPADLKEALDAIKTHQDPAKKD</sequence>